<proteinExistence type="predicted"/>
<dbReference type="EMBL" id="MFVK01000034">
    <property type="protein sequence ID" value="OGI98427.1"/>
    <property type="molecule type" value="Genomic_DNA"/>
</dbReference>
<gene>
    <name evidence="2" type="ORF">A3H53_02140</name>
</gene>
<dbReference type="Proteomes" id="UP000176479">
    <property type="component" value="Unassembled WGS sequence"/>
</dbReference>
<feature type="region of interest" description="Disordered" evidence="1">
    <location>
        <begin position="1"/>
        <end position="21"/>
    </location>
</feature>
<dbReference type="AlphaFoldDB" id="A0A1F6XWD8"/>
<name>A0A1F6XWD8_9BACT</name>
<accession>A0A1F6XWD8</accession>
<organism evidence="2 3">
    <name type="scientific">Candidatus Nomurabacteria bacterium RIFCSPLOWO2_02_FULL_40_10</name>
    <dbReference type="NCBI Taxonomy" id="1801786"/>
    <lineage>
        <taxon>Bacteria</taxon>
        <taxon>Candidatus Nomuraibacteriota</taxon>
    </lineage>
</organism>
<reference evidence="2 3" key="1">
    <citation type="journal article" date="2016" name="Nat. Commun.">
        <title>Thousands of microbial genomes shed light on interconnected biogeochemical processes in an aquifer system.</title>
        <authorList>
            <person name="Anantharaman K."/>
            <person name="Brown C.T."/>
            <person name="Hug L.A."/>
            <person name="Sharon I."/>
            <person name="Castelle C.J."/>
            <person name="Probst A.J."/>
            <person name="Thomas B.C."/>
            <person name="Singh A."/>
            <person name="Wilkins M.J."/>
            <person name="Karaoz U."/>
            <person name="Brodie E.L."/>
            <person name="Williams K.H."/>
            <person name="Hubbard S.S."/>
            <person name="Banfield J.F."/>
        </authorList>
    </citation>
    <scope>NUCLEOTIDE SEQUENCE [LARGE SCALE GENOMIC DNA]</scope>
</reference>
<evidence type="ECO:0000313" key="2">
    <source>
        <dbReference type="EMBL" id="OGI98427.1"/>
    </source>
</evidence>
<evidence type="ECO:0000256" key="1">
    <source>
        <dbReference type="SAM" id="MobiDB-lite"/>
    </source>
</evidence>
<comment type="caution">
    <text evidence="2">The sequence shown here is derived from an EMBL/GenBank/DDBJ whole genome shotgun (WGS) entry which is preliminary data.</text>
</comment>
<evidence type="ECO:0000313" key="3">
    <source>
        <dbReference type="Proteomes" id="UP000176479"/>
    </source>
</evidence>
<protein>
    <submittedName>
        <fullName evidence="2">Uncharacterized protein</fullName>
    </submittedName>
</protein>
<sequence>METTGAETPGSNPSQVIQSQQENEVNADIADWVMRHAIEKSLENEKLKRQFLTYKKYKKIENLKETPPDVEEIVYDIYGLNGKPMERIVSEDGKSVKKQGKQSEMDFTDSLATRYLPRMNFHKTGEIIKNDRAYYIIRYEPRTTPDKLPANDRYDEGINRSSGQIYVDMETFQIWKLTAEITKKFSKAAGVFRLDNFMLEMEQEEKFGIMVPKRMTMTIDYTVLGIFRTYQRNTQTYGEHVDKRMQP</sequence>